<keyword evidence="12" id="KW-1185">Reference proteome</keyword>
<feature type="repeat" description="WD" evidence="9">
    <location>
        <begin position="447"/>
        <end position="494"/>
    </location>
</feature>
<dbReference type="AlphaFoldDB" id="A0AAN7A1B3"/>
<accession>A0AAN7A1B3</accession>
<dbReference type="InterPro" id="IPR036322">
    <property type="entry name" value="WD40_repeat_dom_sf"/>
</dbReference>
<reference evidence="11" key="1">
    <citation type="journal article" date="2023" name="Mol. Phylogenet. Evol.">
        <title>Genome-scale phylogeny and comparative genomics of the fungal order Sordariales.</title>
        <authorList>
            <person name="Hensen N."/>
            <person name="Bonometti L."/>
            <person name="Westerberg I."/>
            <person name="Brannstrom I.O."/>
            <person name="Guillou S."/>
            <person name="Cros-Aarteil S."/>
            <person name="Calhoun S."/>
            <person name="Haridas S."/>
            <person name="Kuo A."/>
            <person name="Mondo S."/>
            <person name="Pangilinan J."/>
            <person name="Riley R."/>
            <person name="LaButti K."/>
            <person name="Andreopoulos B."/>
            <person name="Lipzen A."/>
            <person name="Chen C."/>
            <person name="Yan M."/>
            <person name="Daum C."/>
            <person name="Ng V."/>
            <person name="Clum A."/>
            <person name="Steindorff A."/>
            <person name="Ohm R.A."/>
            <person name="Martin F."/>
            <person name="Silar P."/>
            <person name="Natvig D.O."/>
            <person name="Lalanne C."/>
            <person name="Gautier V."/>
            <person name="Ament-Velasquez S.L."/>
            <person name="Kruys A."/>
            <person name="Hutchinson M.I."/>
            <person name="Powell A.J."/>
            <person name="Barry K."/>
            <person name="Miller A.N."/>
            <person name="Grigoriev I.V."/>
            <person name="Debuchy R."/>
            <person name="Gladieux P."/>
            <person name="Hiltunen Thoren M."/>
            <person name="Johannesson H."/>
        </authorList>
    </citation>
    <scope>NUCLEOTIDE SEQUENCE</scope>
    <source>
        <strain evidence="11">CBS 538.74</strain>
    </source>
</reference>
<reference evidence="11" key="2">
    <citation type="submission" date="2023-05" db="EMBL/GenBank/DDBJ databases">
        <authorList>
            <consortium name="Lawrence Berkeley National Laboratory"/>
            <person name="Steindorff A."/>
            <person name="Hensen N."/>
            <person name="Bonometti L."/>
            <person name="Westerberg I."/>
            <person name="Brannstrom I.O."/>
            <person name="Guillou S."/>
            <person name="Cros-Aarteil S."/>
            <person name="Calhoun S."/>
            <person name="Haridas S."/>
            <person name="Kuo A."/>
            <person name="Mondo S."/>
            <person name="Pangilinan J."/>
            <person name="Riley R."/>
            <person name="Labutti K."/>
            <person name="Andreopoulos B."/>
            <person name="Lipzen A."/>
            <person name="Chen C."/>
            <person name="Yanf M."/>
            <person name="Daum C."/>
            <person name="Ng V."/>
            <person name="Clum A."/>
            <person name="Ohm R."/>
            <person name="Martin F."/>
            <person name="Silar P."/>
            <person name="Natvig D."/>
            <person name="Lalanne C."/>
            <person name="Gautier V."/>
            <person name="Ament-Velasquez S.L."/>
            <person name="Kruys A."/>
            <person name="Hutchinson M.I."/>
            <person name="Powell A.J."/>
            <person name="Barry K."/>
            <person name="Miller A.N."/>
            <person name="Grigoriev I.V."/>
            <person name="Debuchy R."/>
            <person name="Gladieux P."/>
            <person name="Thoren M.H."/>
            <person name="Johannesson H."/>
        </authorList>
    </citation>
    <scope>NUCLEOTIDE SEQUENCE</scope>
    <source>
        <strain evidence="11">CBS 538.74</strain>
    </source>
</reference>
<dbReference type="SUPFAM" id="SSF50969">
    <property type="entry name" value="YVTN repeat-like/Quinoprotein amine dehydrogenase"/>
    <property type="match status" value="1"/>
</dbReference>
<evidence type="ECO:0000256" key="10">
    <source>
        <dbReference type="SAM" id="MobiDB-lite"/>
    </source>
</evidence>
<comment type="caution">
    <text evidence="11">The sequence shown here is derived from an EMBL/GenBank/DDBJ whole genome shotgun (WGS) entry which is preliminary data.</text>
</comment>
<dbReference type="FunFam" id="2.130.10.10:FF:000092">
    <property type="entry name" value="notchless protein homolog"/>
    <property type="match status" value="1"/>
</dbReference>
<dbReference type="InterPro" id="IPR019775">
    <property type="entry name" value="WD40_repeat_CS"/>
</dbReference>
<dbReference type="GO" id="GO:0000027">
    <property type="term" value="P:ribosomal large subunit assembly"/>
    <property type="evidence" value="ECO:0007669"/>
    <property type="project" value="TreeGrafter"/>
</dbReference>
<dbReference type="PANTHER" id="PTHR19848:SF0">
    <property type="entry name" value="NOTCHLESS PROTEIN HOMOLOG 1"/>
    <property type="match status" value="1"/>
</dbReference>
<dbReference type="EMBL" id="MU856864">
    <property type="protein sequence ID" value="KAK4156651.1"/>
    <property type="molecule type" value="Genomic_DNA"/>
</dbReference>
<feature type="region of interest" description="Disordered" evidence="10">
    <location>
        <begin position="101"/>
        <end position="242"/>
    </location>
</feature>
<evidence type="ECO:0000256" key="5">
    <source>
        <dbReference type="ARBA" id="ARBA00061016"/>
    </source>
</evidence>
<evidence type="ECO:0000256" key="9">
    <source>
        <dbReference type="PROSITE-ProRule" id="PRU00221"/>
    </source>
</evidence>
<dbReference type="InterPro" id="IPR015943">
    <property type="entry name" value="WD40/YVTN_repeat-like_dom_sf"/>
</dbReference>
<feature type="compositionally biased region" description="Low complexity" evidence="10">
    <location>
        <begin position="153"/>
        <end position="172"/>
    </location>
</feature>
<feature type="compositionally biased region" description="Basic and acidic residues" evidence="10">
    <location>
        <begin position="175"/>
        <end position="189"/>
    </location>
</feature>
<feature type="repeat" description="WD" evidence="9">
    <location>
        <begin position="404"/>
        <end position="445"/>
    </location>
</feature>
<feature type="compositionally biased region" description="Polar residues" evidence="10">
    <location>
        <begin position="118"/>
        <end position="127"/>
    </location>
</feature>
<feature type="repeat" description="WD" evidence="9">
    <location>
        <begin position="495"/>
        <end position="535"/>
    </location>
</feature>
<dbReference type="SUPFAM" id="SSF50978">
    <property type="entry name" value="WD40 repeat-like"/>
    <property type="match status" value="1"/>
</dbReference>
<sequence length="736" mass="82438">MGVPVVLATFAACGSLVTSIKSSWELRRMIKRKQDSKECVEEAPYVFRRLRRAYYDGLMGAPEYEQWYEKFLVAKVEKDLSAMRRIRAHVRILENGAPIAPNQRSRAIEQSRRRHSATYASQPQSRASLDYHPDRQAKVGARPDQFMRLDRQATYSRASSSSDATSRGPSRSTSVRHESRGRTERRYDSYDSSDNSDYYSEKTQRQLLQSQKHTTSAPDMATVLPPPSKRQRREEIERTQTQQDVAPLLATDLGSFKANFVDSDGNQMADVIEINFADATEKNVSTLLNTLLERDREDFTPYRFRIHIPGKDIIIDQYPTDLLGLLQKHGVTNPFETTITLSAEPQAVFKVHAVSRLAHRIPGHGQPILCCQFSPISSSRMATGSGDNTARIWDTDSGTPKHTLKGHTGWVLGVNWSPDGKQLATCSMDKSVRIWDPETGKPFGQDLKGHAKWVLGLAWEPYHLWRDGTARLASASKDGTCRIWVVNSGRTEHVLSGHKGSVSCVRWGGTGMIYTGSHDKSVRVWDAVKGTLVHNFTAHGHWINHIALSSDHALRTGYFDHPNEVPETEEAKRAKALERFEKAAKIQGKVAERLVSASDDFTMYLWDPTNNGTKPVARLLGHQNKVNQVQFSPDGTLIASAGWDNSTKLWNARDGKFLKSLRGHVAPVYQCAWSADSRLLVTGSKDTTLKVWNARNGNLAMDLPGHEDEVYAVDWAADGKMVGSGGKDKAVRTWRN</sequence>
<dbReference type="SMART" id="SM00320">
    <property type="entry name" value="WD40"/>
    <property type="match status" value="8"/>
</dbReference>
<dbReference type="GO" id="GO:0005730">
    <property type="term" value="C:nucleolus"/>
    <property type="evidence" value="ECO:0007669"/>
    <property type="project" value="UniProtKB-SubCell"/>
</dbReference>
<dbReference type="PROSITE" id="PS50294">
    <property type="entry name" value="WD_REPEATS_REGION"/>
    <property type="match status" value="6"/>
</dbReference>
<dbReference type="InterPro" id="IPR001680">
    <property type="entry name" value="WD40_rpt"/>
</dbReference>
<evidence type="ECO:0000256" key="6">
    <source>
        <dbReference type="ARBA" id="ARBA00068030"/>
    </source>
</evidence>
<keyword evidence="2 9" id="KW-0853">WD repeat</keyword>
<keyword evidence="4" id="KW-0539">Nucleus</keyword>
<feature type="repeat" description="WD" evidence="9">
    <location>
        <begin position="361"/>
        <end position="403"/>
    </location>
</feature>
<protein>
    <recommendedName>
        <fullName evidence="6">Ribosome assembly protein 4</fullName>
    </recommendedName>
    <alternativeName>
        <fullName evidence="8">Notchless protein homolog 1</fullName>
    </alternativeName>
    <alternativeName>
        <fullName evidence="7">Ribosome biogenesis factor RSA4</fullName>
    </alternativeName>
</protein>
<feature type="repeat" description="WD" evidence="9">
    <location>
        <begin position="619"/>
        <end position="660"/>
    </location>
</feature>
<evidence type="ECO:0000256" key="7">
    <source>
        <dbReference type="ARBA" id="ARBA00077034"/>
    </source>
</evidence>
<dbReference type="InterPro" id="IPR011044">
    <property type="entry name" value="Quino_amine_DH_bsu"/>
</dbReference>
<dbReference type="InterPro" id="IPR020472">
    <property type="entry name" value="WD40_PAC1"/>
</dbReference>
<gene>
    <name evidence="11" type="ORF">C8A00DRAFT_40945</name>
</gene>
<evidence type="ECO:0000256" key="2">
    <source>
        <dbReference type="ARBA" id="ARBA00022574"/>
    </source>
</evidence>
<dbReference type="PRINTS" id="PR00320">
    <property type="entry name" value="GPROTEINBRPT"/>
</dbReference>
<dbReference type="PROSITE" id="PS50082">
    <property type="entry name" value="WD_REPEATS_2"/>
    <property type="match status" value="7"/>
</dbReference>
<evidence type="ECO:0000256" key="3">
    <source>
        <dbReference type="ARBA" id="ARBA00022737"/>
    </source>
</evidence>
<name>A0AAN7A1B3_9PEZI</name>
<dbReference type="PROSITE" id="PS00678">
    <property type="entry name" value="WD_REPEATS_1"/>
    <property type="match status" value="3"/>
</dbReference>
<evidence type="ECO:0000313" key="11">
    <source>
        <dbReference type="EMBL" id="KAK4156651.1"/>
    </source>
</evidence>
<feature type="repeat" description="WD" evidence="9">
    <location>
        <begin position="703"/>
        <end position="736"/>
    </location>
</feature>
<dbReference type="Gene3D" id="2.130.10.10">
    <property type="entry name" value="YVTN repeat-like/Quinoprotein amine dehydrogenase"/>
    <property type="match status" value="1"/>
</dbReference>
<feature type="repeat" description="WD" evidence="9">
    <location>
        <begin position="661"/>
        <end position="702"/>
    </location>
</feature>
<feature type="compositionally biased region" description="Polar residues" evidence="10">
    <location>
        <begin position="205"/>
        <end position="217"/>
    </location>
</feature>
<evidence type="ECO:0000313" key="12">
    <source>
        <dbReference type="Proteomes" id="UP001302745"/>
    </source>
</evidence>
<dbReference type="Proteomes" id="UP001302745">
    <property type="component" value="Unassembled WGS sequence"/>
</dbReference>
<organism evidence="11 12">
    <name type="scientific">Chaetomidium leptoderma</name>
    <dbReference type="NCBI Taxonomy" id="669021"/>
    <lineage>
        <taxon>Eukaryota</taxon>
        <taxon>Fungi</taxon>
        <taxon>Dikarya</taxon>
        <taxon>Ascomycota</taxon>
        <taxon>Pezizomycotina</taxon>
        <taxon>Sordariomycetes</taxon>
        <taxon>Sordariomycetidae</taxon>
        <taxon>Sordariales</taxon>
        <taxon>Chaetomiaceae</taxon>
        <taxon>Chaetomidium</taxon>
    </lineage>
</organism>
<keyword evidence="3" id="KW-0677">Repeat</keyword>
<comment type="subcellular location">
    <subcellularLocation>
        <location evidence="1">Nucleus</location>
        <location evidence="1">Nucleolus</location>
    </subcellularLocation>
</comment>
<evidence type="ECO:0000256" key="1">
    <source>
        <dbReference type="ARBA" id="ARBA00004604"/>
    </source>
</evidence>
<proteinExistence type="inferred from homology"/>
<evidence type="ECO:0000256" key="4">
    <source>
        <dbReference type="ARBA" id="ARBA00023242"/>
    </source>
</evidence>
<dbReference type="CDD" id="cd00200">
    <property type="entry name" value="WD40"/>
    <property type="match status" value="1"/>
</dbReference>
<comment type="similarity">
    <text evidence="5">Belongs to the NLE1/RSA4 family.</text>
</comment>
<evidence type="ECO:0000256" key="8">
    <source>
        <dbReference type="ARBA" id="ARBA00080836"/>
    </source>
</evidence>
<dbReference type="Pfam" id="PF00400">
    <property type="entry name" value="WD40"/>
    <property type="match status" value="7"/>
</dbReference>
<dbReference type="PANTHER" id="PTHR19848">
    <property type="entry name" value="WD40 REPEAT PROTEIN"/>
    <property type="match status" value="1"/>
</dbReference>